<evidence type="ECO:0008006" key="4">
    <source>
        <dbReference type="Google" id="ProtNLM"/>
    </source>
</evidence>
<protein>
    <recommendedName>
        <fullName evidence="4">Anaphase-promoting complex subunit 5</fullName>
    </recommendedName>
</protein>
<name>A0AAV5REB7_STABA</name>
<organism evidence="2 3">
    <name type="scientific">Starmerella bacillaris</name>
    <name type="common">Yeast</name>
    <name type="synonym">Candida zemplinina</name>
    <dbReference type="NCBI Taxonomy" id="1247836"/>
    <lineage>
        <taxon>Eukaryota</taxon>
        <taxon>Fungi</taxon>
        <taxon>Dikarya</taxon>
        <taxon>Ascomycota</taxon>
        <taxon>Saccharomycotina</taxon>
        <taxon>Dipodascomycetes</taxon>
        <taxon>Dipodascales</taxon>
        <taxon>Trichomonascaceae</taxon>
        <taxon>Starmerella</taxon>
    </lineage>
</organism>
<accession>A0AAV5REB7</accession>
<evidence type="ECO:0000313" key="3">
    <source>
        <dbReference type="Proteomes" id="UP001362899"/>
    </source>
</evidence>
<comment type="caution">
    <text evidence="2">The sequence shown here is derived from an EMBL/GenBank/DDBJ whole genome shotgun (WGS) entry which is preliminary data.</text>
</comment>
<feature type="region of interest" description="Disordered" evidence="1">
    <location>
        <begin position="770"/>
        <end position="802"/>
    </location>
</feature>
<reference evidence="2 3" key="1">
    <citation type="journal article" date="2023" name="Elife">
        <title>Identification of key yeast species and microbe-microbe interactions impacting larval growth of Drosophila in the wild.</title>
        <authorList>
            <person name="Mure A."/>
            <person name="Sugiura Y."/>
            <person name="Maeda R."/>
            <person name="Honda K."/>
            <person name="Sakurai N."/>
            <person name="Takahashi Y."/>
            <person name="Watada M."/>
            <person name="Katoh T."/>
            <person name="Gotoh A."/>
            <person name="Gotoh Y."/>
            <person name="Taniguchi I."/>
            <person name="Nakamura K."/>
            <person name="Hayashi T."/>
            <person name="Katayama T."/>
            <person name="Uemura T."/>
            <person name="Hattori Y."/>
        </authorList>
    </citation>
    <scope>NUCLEOTIDE SEQUENCE [LARGE SCALE GENOMIC DNA]</scope>
    <source>
        <strain evidence="2 3">SB-73</strain>
    </source>
</reference>
<sequence length="802" mass="89925">MAQIDDPGTLVPALFISVWSTLVRSGSDCVDAAGFYVSIAKYCEADALADNSVSSSLPFSPDSPSSADTLLRNLAESVPPRKVRRLVARLLQILHSPDSMLAAITDHNDDSLPKQSASYLSIMAADLSNLAQLMAMSDVVKLWLCARRAVTVFLARSSDEDVEFQPIDVRNIDFEQSDVSKDSKGSTFQNQKLHIEDETDPWPMIPGISDVNSLGMSVCSLNSKSSGDSHTENKGAECIPPDIGLAEQYIFGSDDSDNNSKFLRLMELAKCNMQLGFIPRGFEALNEAFVTTRRALVGEFIDAKVLYSRFPVQHLVLYLVAKRTMYPFCRDLAPPLRGSISQLLEYVASELPTGKIDRLGSADLILARIDHELRTLSPSNLLTQVIELQNVYPLISGCPRSLMQTHFAMAKVLLHCGNFAASCKHITIAEMHLSRLTHKEVHSMYADQDHKENDSQGGKWEVFSSNARDWVWQILHFKYFEMNKCLEALCDLLNMESKARESYSDSSISSSESLYYQSAQKLGNDLYYTRSLILVDVYLQLGDLLTATLLMKRLSLYHGVDSYTSIPGPLLETKFKLEIRLAMAQGNLASALTIAEDCVDRCNSDEFTINAFRYRVMCVRILAAQNRCEAGDVLKELSDFAKQEKMPNQVLELHNIGSQMGILQQDISMETVKSSPLRLKSEYEKTYDLDCLRVPNSNDLIVLFKRYFPGTMRLSETNQSIKDLGSFDLGAHSLTGTALNTTADIFKYHFTRLYEDSKRLRPPVYTVQQSNRILRPRASKNKRQRDSTGSPRRVVSKHRCVE</sequence>
<dbReference type="EMBL" id="BTGC01000001">
    <property type="protein sequence ID" value="GMM49478.1"/>
    <property type="molecule type" value="Genomic_DNA"/>
</dbReference>
<proteinExistence type="predicted"/>
<gene>
    <name evidence="2" type="ORF">DASB73_004360</name>
</gene>
<dbReference type="Proteomes" id="UP001362899">
    <property type="component" value="Unassembled WGS sequence"/>
</dbReference>
<dbReference type="AlphaFoldDB" id="A0AAV5REB7"/>
<keyword evidence="3" id="KW-1185">Reference proteome</keyword>
<evidence type="ECO:0000256" key="1">
    <source>
        <dbReference type="SAM" id="MobiDB-lite"/>
    </source>
</evidence>
<evidence type="ECO:0000313" key="2">
    <source>
        <dbReference type="EMBL" id="GMM49478.1"/>
    </source>
</evidence>
<feature type="compositionally biased region" description="Basic residues" evidence="1">
    <location>
        <begin position="774"/>
        <end position="783"/>
    </location>
</feature>